<dbReference type="GO" id="GO:0046872">
    <property type="term" value="F:metal ion binding"/>
    <property type="evidence" value="ECO:0007669"/>
    <property type="project" value="UniProtKB-KW"/>
</dbReference>
<protein>
    <submittedName>
        <fullName evidence="12">Zn-dependent metalloprotease</fullName>
    </submittedName>
</protein>
<dbReference type="GO" id="GO:0006508">
    <property type="term" value="P:proteolysis"/>
    <property type="evidence" value="ECO:0007669"/>
    <property type="project" value="UniProtKB-KW"/>
</dbReference>
<dbReference type="InterPro" id="IPR011096">
    <property type="entry name" value="FTP_domain"/>
</dbReference>
<keyword evidence="5" id="KW-0378">Hydrolase</keyword>
<dbReference type="Pfam" id="PF01447">
    <property type="entry name" value="Peptidase_M4"/>
    <property type="match status" value="1"/>
</dbReference>
<dbReference type="CDD" id="cd09597">
    <property type="entry name" value="M4_TLP"/>
    <property type="match status" value="1"/>
</dbReference>
<dbReference type="Proteomes" id="UP000530928">
    <property type="component" value="Unassembled WGS sequence"/>
</dbReference>
<dbReference type="Gene3D" id="2.60.40.10">
    <property type="entry name" value="Immunoglobulins"/>
    <property type="match status" value="1"/>
</dbReference>
<dbReference type="Pfam" id="PF02868">
    <property type="entry name" value="Peptidase_M4_C"/>
    <property type="match status" value="1"/>
</dbReference>
<dbReference type="GO" id="GO:0004222">
    <property type="term" value="F:metalloendopeptidase activity"/>
    <property type="evidence" value="ECO:0007669"/>
    <property type="project" value="InterPro"/>
</dbReference>
<dbReference type="Gene3D" id="3.10.450.490">
    <property type="match status" value="1"/>
</dbReference>
<dbReference type="PANTHER" id="PTHR33794:SF1">
    <property type="entry name" value="BACILLOLYSIN"/>
    <property type="match status" value="1"/>
</dbReference>
<feature type="chain" id="PRO_5030970913" evidence="10">
    <location>
        <begin position="28"/>
        <end position="753"/>
    </location>
</feature>
<keyword evidence="7 12" id="KW-0482">Metalloprotease</keyword>
<dbReference type="InterPro" id="IPR023612">
    <property type="entry name" value="Peptidase_M4"/>
</dbReference>
<keyword evidence="4 10" id="KW-0732">Signal</keyword>
<proteinExistence type="inferred from homology"/>
<dbReference type="InterPro" id="IPR001570">
    <property type="entry name" value="Peptidase_M4_C_domain"/>
</dbReference>
<keyword evidence="6" id="KW-0862">Zinc</keyword>
<evidence type="ECO:0000256" key="5">
    <source>
        <dbReference type="ARBA" id="ARBA00022801"/>
    </source>
</evidence>
<evidence type="ECO:0000256" key="4">
    <source>
        <dbReference type="ARBA" id="ARBA00022729"/>
    </source>
</evidence>
<dbReference type="SUPFAM" id="SSF55486">
    <property type="entry name" value="Metalloproteases ('zincins'), catalytic domain"/>
    <property type="match status" value="1"/>
</dbReference>
<dbReference type="Pfam" id="PF02839">
    <property type="entry name" value="CBM_5_12"/>
    <property type="match status" value="1"/>
</dbReference>
<evidence type="ECO:0000256" key="1">
    <source>
        <dbReference type="ARBA" id="ARBA00009388"/>
    </source>
</evidence>
<keyword evidence="2 12" id="KW-0645">Protease</keyword>
<dbReference type="InterPro" id="IPR027268">
    <property type="entry name" value="Peptidase_M4/M1_CTD_sf"/>
</dbReference>
<comment type="similarity">
    <text evidence="1">Belongs to the peptidase M4 family.</text>
</comment>
<dbReference type="GO" id="GO:0004553">
    <property type="term" value="F:hydrolase activity, hydrolyzing O-glycosyl compounds"/>
    <property type="evidence" value="ECO:0007669"/>
    <property type="project" value="InterPro"/>
</dbReference>
<evidence type="ECO:0000256" key="9">
    <source>
        <dbReference type="SAM" id="MobiDB-lite"/>
    </source>
</evidence>
<feature type="domain" description="Chitin-binding type-3" evidence="11">
    <location>
        <begin position="707"/>
        <end position="753"/>
    </location>
</feature>
<evidence type="ECO:0000256" key="2">
    <source>
        <dbReference type="ARBA" id="ARBA00022670"/>
    </source>
</evidence>
<dbReference type="InterPro" id="IPR013783">
    <property type="entry name" value="Ig-like_fold"/>
</dbReference>
<comment type="caution">
    <text evidence="12">The sequence shown here is derived from an EMBL/GenBank/DDBJ whole genome shotgun (WGS) entry which is preliminary data.</text>
</comment>
<reference evidence="12 13" key="1">
    <citation type="submission" date="2020-07" db="EMBL/GenBank/DDBJ databases">
        <title>Genomic Encyclopedia of Type Strains, Phase IV (KMG-IV): sequencing the most valuable type-strain genomes for metagenomic binning, comparative biology and taxonomic classification.</title>
        <authorList>
            <person name="Goeker M."/>
        </authorList>
    </citation>
    <scope>NUCLEOTIDE SEQUENCE [LARGE SCALE GENOMIC DNA]</scope>
    <source>
        <strain evidence="12 13">DSM 45533</strain>
    </source>
</reference>
<dbReference type="PANTHER" id="PTHR33794">
    <property type="entry name" value="BACILLOLYSIN"/>
    <property type="match status" value="1"/>
</dbReference>
<dbReference type="InterPro" id="IPR036573">
    <property type="entry name" value="CBM_sf_5/12"/>
</dbReference>
<dbReference type="Pfam" id="PF07504">
    <property type="entry name" value="FTP"/>
    <property type="match status" value="1"/>
</dbReference>
<evidence type="ECO:0000256" key="7">
    <source>
        <dbReference type="ARBA" id="ARBA00023049"/>
    </source>
</evidence>
<evidence type="ECO:0000256" key="10">
    <source>
        <dbReference type="SAM" id="SignalP"/>
    </source>
</evidence>
<dbReference type="GO" id="GO:0005576">
    <property type="term" value="C:extracellular region"/>
    <property type="evidence" value="ECO:0007669"/>
    <property type="project" value="InterPro"/>
</dbReference>
<dbReference type="GO" id="GO:0005975">
    <property type="term" value="P:carbohydrate metabolic process"/>
    <property type="evidence" value="ECO:0007669"/>
    <property type="project" value="InterPro"/>
</dbReference>
<keyword evidence="13" id="KW-1185">Reference proteome</keyword>
<evidence type="ECO:0000256" key="8">
    <source>
        <dbReference type="PIRSR" id="PIRSR623612-1"/>
    </source>
</evidence>
<dbReference type="RefSeq" id="WP_181611919.1">
    <property type="nucleotide sequence ID" value="NZ_BAABAM010000003.1"/>
</dbReference>
<gene>
    <name evidence="12" type="ORF">HNR30_004542</name>
</gene>
<sequence length="753" mass="76298">MNPKIKLGAAAVLALALTQLGSTSAQAQSDPPPRELAITSSQGVLSSVQASAEEDFHLASAVEGAKGLQFLTYNRTYKGLPVHGGEVVVGTDASGQVVNSVTTGQQAEIDLSTTPAISAATAAVTARAQLRRATGVSTPKLLVHVTTGKPVLAWESVVTSAKPSVLHVYVDAQTGKVIDSYDLVRDATGNGHHNGTVTIDAGSTSSDSTRPGLSCGNQSGQAYTLQGGVLGNGGATDLPTACADVLYAAQKEWDMLRQWLGRNGVNGSGGTFPARVGLNEANAYWNGSFTNYGHNGKTGAARKQLNPMDVVGHEYGHAIFQTTPGGAGGGNESGGLNESTGDIFGALTESFANNPNDPADWLVGEETGLGSGPGGAIRNMANPSALGHPNCYTGSFPEVHAGAGPQNHWFVLTAAGTSASTRCDSGPAITGIGIQKAGQVFMTALNNKTSPWTHLKARVATLNAAKTLFAPSCTEFNVVLEAWKGINLGPRAGDPTCSTQGNDYSLSLDPAAGSAQPGQSVTTTVRTTVTSGSAQQITLSAGTLPAGVTASFSPATISAGQSSTLTLSTSASSPQGTHSVTVNADGATVDRQASYSLTVGQSQGNDYTLGLSPTSASVAAGGSTTTTVQTQVTSGSAQSVSLSASGAPAGVTVSFSPQTIQSGQSSTVSISVGASVAPNTYSISVNGDGTSADRSATFSLTVTGGQGTTWQPWTAYAVGAQVSYNGVNYRCLQGHTSLPGWEPPNTPALWQRL</sequence>
<dbReference type="PRINTS" id="PR00730">
    <property type="entry name" value="THERMOLYSIN"/>
</dbReference>
<evidence type="ECO:0000259" key="11">
    <source>
        <dbReference type="SMART" id="SM00495"/>
    </source>
</evidence>
<dbReference type="InterPro" id="IPR013856">
    <property type="entry name" value="Peptidase_M4_domain"/>
</dbReference>
<feature type="active site" evidence="8">
    <location>
        <position position="314"/>
    </location>
</feature>
<name>A0A7W0CL50_9ACTN</name>
<dbReference type="EMBL" id="JACDUR010000004">
    <property type="protein sequence ID" value="MBA2893188.1"/>
    <property type="molecule type" value="Genomic_DNA"/>
</dbReference>
<dbReference type="SMART" id="SM00495">
    <property type="entry name" value="ChtBD3"/>
    <property type="match status" value="1"/>
</dbReference>
<dbReference type="AlphaFoldDB" id="A0A7W0CL50"/>
<evidence type="ECO:0000256" key="3">
    <source>
        <dbReference type="ARBA" id="ARBA00022723"/>
    </source>
</evidence>
<dbReference type="Gene3D" id="3.10.170.10">
    <property type="match status" value="1"/>
</dbReference>
<evidence type="ECO:0000313" key="12">
    <source>
        <dbReference type="EMBL" id="MBA2893188.1"/>
    </source>
</evidence>
<dbReference type="GO" id="GO:0030246">
    <property type="term" value="F:carbohydrate binding"/>
    <property type="evidence" value="ECO:0007669"/>
    <property type="project" value="InterPro"/>
</dbReference>
<feature type="region of interest" description="Disordered" evidence="9">
    <location>
        <begin position="193"/>
        <end position="215"/>
    </location>
</feature>
<dbReference type="InterPro" id="IPR050728">
    <property type="entry name" value="Zinc_Metalloprotease_M4"/>
</dbReference>
<dbReference type="Gene3D" id="1.10.390.10">
    <property type="entry name" value="Neutral Protease Domain 2"/>
    <property type="match status" value="1"/>
</dbReference>
<dbReference type="CDD" id="cd12214">
    <property type="entry name" value="ChiA1_BD"/>
    <property type="match status" value="1"/>
</dbReference>
<feature type="active site" description="Proton donor" evidence="8">
    <location>
        <position position="400"/>
    </location>
</feature>
<keyword evidence="3" id="KW-0479">Metal-binding</keyword>
<organism evidence="12 13">
    <name type="scientific">Nonomuraea soli</name>
    <dbReference type="NCBI Taxonomy" id="1032476"/>
    <lineage>
        <taxon>Bacteria</taxon>
        <taxon>Bacillati</taxon>
        <taxon>Actinomycetota</taxon>
        <taxon>Actinomycetes</taxon>
        <taxon>Streptosporangiales</taxon>
        <taxon>Streptosporangiaceae</taxon>
        <taxon>Nonomuraea</taxon>
    </lineage>
</organism>
<dbReference type="Gene3D" id="2.10.10.20">
    <property type="entry name" value="Carbohydrate-binding module superfamily 5/12"/>
    <property type="match status" value="1"/>
</dbReference>
<dbReference type="InterPro" id="IPR003610">
    <property type="entry name" value="CBM5/12"/>
</dbReference>
<dbReference type="SUPFAM" id="SSF51055">
    <property type="entry name" value="Carbohydrate binding domain"/>
    <property type="match status" value="1"/>
</dbReference>
<feature type="signal peptide" evidence="10">
    <location>
        <begin position="1"/>
        <end position="27"/>
    </location>
</feature>
<evidence type="ECO:0000256" key="6">
    <source>
        <dbReference type="ARBA" id="ARBA00022833"/>
    </source>
</evidence>
<evidence type="ECO:0000313" key="13">
    <source>
        <dbReference type="Proteomes" id="UP000530928"/>
    </source>
</evidence>
<accession>A0A7W0CL50</accession>